<feature type="region of interest" description="Disordered" evidence="1">
    <location>
        <begin position="388"/>
        <end position="412"/>
    </location>
</feature>
<dbReference type="RefSeq" id="WP_345458332.1">
    <property type="nucleotide sequence ID" value="NZ_BAABHF010000010.1"/>
</dbReference>
<name>A0ABP8PDZ5_9ACTN</name>
<evidence type="ECO:0000313" key="2">
    <source>
        <dbReference type="EMBL" id="GAA4485982.1"/>
    </source>
</evidence>
<dbReference type="Proteomes" id="UP001500503">
    <property type="component" value="Unassembled WGS sequence"/>
</dbReference>
<evidence type="ECO:0000256" key="1">
    <source>
        <dbReference type="SAM" id="MobiDB-lite"/>
    </source>
</evidence>
<gene>
    <name evidence="2" type="ORF">GCM10023191_011410</name>
</gene>
<protein>
    <recommendedName>
        <fullName evidence="4">Restriction endonuclease</fullName>
    </recommendedName>
</protein>
<organism evidence="2 3">
    <name type="scientific">Actinoallomurus oryzae</name>
    <dbReference type="NCBI Taxonomy" id="502180"/>
    <lineage>
        <taxon>Bacteria</taxon>
        <taxon>Bacillati</taxon>
        <taxon>Actinomycetota</taxon>
        <taxon>Actinomycetes</taxon>
        <taxon>Streptosporangiales</taxon>
        <taxon>Thermomonosporaceae</taxon>
        <taxon>Actinoallomurus</taxon>
    </lineage>
</organism>
<dbReference type="EMBL" id="BAABHF010000010">
    <property type="protein sequence ID" value="GAA4485982.1"/>
    <property type="molecule type" value="Genomic_DNA"/>
</dbReference>
<evidence type="ECO:0008006" key="4">
    <source>
        <dbReference type="Google" id="ProtNLM"/>
    </source>
</evidence>
<accession>A0ABP8PDZ5</accession>
<evidence type="ECO:0000313" key="3">
    <source>
        <dbReference type="Proteomes" id="UP001500503"/>
    </source>
</evidence>
<proteinExistence type="predicted"/>
<reference evidence="3" key="1">
    <citation type="journal article" date="2019" name="Int. J. Syst. Evol. Microbiol.">
        <title>The Global Catalogue of Microorganisms (GCM) 10K type strain sequencing project: providing services to taxonomists for standard genome sequencing and annotation.</title>
        <authorList>
            <consortium name="The Broad Institute Genomics Platform"/>
            <consortium name="The Broad Institute Genome Sequencing Center for Infectious Disease"/>
            <person name="Wu L."/>
            <person name="Ma J."/>
        </authorList>
    </citation>
    <scope>NUCLEOTIDE SEQUENCE [LARGE SCALE GENOMIC DNA]</scope>
    <source>
        <strain evidence="3">JCM 17933</strain>
    </source>
</reference>
<sequence length="412" mass="46667">MVNAISAIISLVAGWYGRDLLQFVRTLWARGTVARRRRLFEDKRSVALDWTIQYYRDHGDEEFLFQLPSGRRIAYLSRPSWRFPELNGRTLNFMLNHDRSDAPLDRKEIARRRRLGQKIWNGDVYFLDTGIGEGENFVRLRVRLGGYFQYLTLSGLLYHEALKCARSPRHQPKHRDRLVSTLARTQSGLARAQLLGFGVAMVFATPTGWKILVQQRAHEAGVAGGLQAVIPAYVIEPILDREAGYFDPFRDFLREISEELYSDRHQENPERLHPDWFYELDSIQKIIQLKGEGRFLFEVLGFGFDALTAELHFAAIAVVTDQSFAEHELRKMNRNWEATGVRLVDVASEEMTRVIESEGTYPTSAFVFACAREWLTAHGALDASAAGVAPGIPEPETTSAPVTGQAPPPGSS</sequence>
<keyword evidence="3" id="KW-1185">Reference proteome</keyword>
<comment type="caution">
    <text evidence="2">The sequence shown here is derived from an EMBL/GenBank/DDBJ whole genome shotgun (WGS) entry which is preliminary data.</text>
</comment>